<protein>
    <submittedName>
        <fullName evidence="7">Uncharacterized protein</fullName>
    </submittedName>
</protein>
<comment type="subcellular location">
    <subcellularLocation>
        <location evidence="1">Membrane</location>
        <topology evidence="1">Multi-pass membrane protein</topology>
    </subcellularLocation>
</comment>
<dbReference type="Pfam" id="PF01036">
    <property type="entry name" value="Bac_rhodopsin"/>
    <property type="match status" value="1"/>
</dbReference>
<dbReference type="SUPFAM" id="SSF81321">
    <property type="entry name" value="Family A G protein-coupled receptor-like"/>
    <property type="match status" value="2"/>
</dbReference>
<keyword evidence="5 6" id="KW-0472">Membrane</keyword>
<comment type="similarity">
    <text evidence="2">Belongs to the archaeal/bacterial/fungal opsin family.</text>
</comment>
<evidence type="ECO:0000256" key="2">
    <source>
        <dbReference type="ARBA" id="ARBA00008130"/>
    </source>
</evidence>
<evidence type="ECO:0000256" key="4">
    <source>
        <dbReference type="ARBA" id="ARBA00022989"/>
    </source>
</evidence>
<name>A0A6C0D409_9ZZZZ</name>
<accession>A0A6C0D409</accession>
<feature type="transmembrane region" description="Helical" evidence="6">
    <location>
        <begin position="199"/>
        <end position="218"/>
    </location>
</feature>
<dbReference type="EMBL" id="MN739538">
    <property type="protein sequence ID" value="QHT11776.1"/>
    <property type="molecule type" value="Genomic_DNA"/>
</dbReference>
<keyword evidence="4 6" id="KW-1133">Transmembrane helix</keyword>
<dbReference type="InterPro" id="IPR001425">
    <property type="entry name" value="Arc/bac/fun_rhodopsins"/>
</dbReference>
<keyword evidence="3 6" id="KW-0812">Transmembrane</keyword>
<evidence type="ECO:0000256" key="1">
    <source>
        <dbReference type="ARBA" id="ARBA00004141"/>
    </source>
</evidence>
<sequence>MNLQKALNRTVYASLFVQIVIGILDIYVFTLPVVAELSVLKKLLGIEIFVQIIEGSFYTWFATNIHSIKNVTPNRYFDWAITTPTMLYTLCVYLDFINTKSNVKHKKDDETDEETDIEKHIISDHESTKQYTLIDSFKTNAIYLIPIFLLNWAMLLFGYLGEIHVIPTTLAVPLGFIPFLAYFIIIYQQYAKYTQIGQLIFWAFSGIWFFYGIAAMMSYYWKNILYNVLDLFAKNFFGLFLAHVVYEQYKISI</sequence>
<evidence type="ECO:0000256" key="5">
    <source>
        <dbReference type="ARBA" id="ARBA00023136"/>
    </source>
</evidence>
<dbReference type="GO" id="GO:0016020">
    <property type="term" value="C:membrane"/>
    <property type="evidence" value="ECO:0007669"/>
    <property type="project" value="UniProtKB-SubCell"/>
</dbReference>
<dbReference type="Gene3D" id="1.20.1070.10">
    <property type="entry name" value="Rhodopsin 7-helix transmembrane proteins"/>
    <property type="match status" value="1"/>
</dbReference>
<evidence type="ECO:0000313" key="7">
    <source>
        <dbReference type="EMBL" id="QHT11776.1"/>
    </source>
</evidence>
<proteinExistence type="inferred from homology"/>
<feature type="transmembrane region" description="Helical" evidence="6">
    <location>
        <begin position="76"/>
        <end position="97"/>
    </location>
</feature>
<organism evidence="7">
    <name type="scientific">viral metagenome</name>
    <dbReference type="NCBI Taxonomy" id="1070528"/>
    <lineage>
        <taxon>unclassified sequences</taxon>
        <taxon>metagenomes</taxon>
        <taxon>organismal metagenomes</taxon>
    </lineage>
</organism>
<evidence type="ECO:0000256" key="3">
    <source>
        <dbReference type="ARBA" id="ARBA00022692"/>
    </source>
</evidence>
<evidence type="ECO:0000256" key="6">
    <source>
        <dbReference type="SAM" id="Phobius"/>
    </source>
</evidence>
<feature type="transmembrane region" description="Helical" evidence="6">
    <location>
        <begin position="166"/>
        <end position="187"/>
    </location>
</feature>
<feature type="transmembrane region" description="Helical" evidence="6">
    <location>
        <begin position="12"/>
        <end position="35"/>
    </location>
</feature>
<feature type="transmembrane region" description="Helical" evidence="6">
    <location>
        <begin position="141"/>
        <end position="160"/>
    </location>
</feature>
<dbReference type="AlphaFoldDB" id="A0A6C0D409"/>
<reference evidence="7" key="1">
    <citation type="journal article" date="2020" name="Nature">
        <title>Giant virus diversity and host interactions through global metagenomics.</title>
        <authorList>
            <person name="Schulz F."/>
            <person name="Roux S."/>
            <person name="Paez-Espino D."/>
            <person name="Jungbluth S."/>
            <person name="Walsh D.A."/>
            <person name="Denef V.J."/>
            <person name="McMahon K.D."/>
            <person name="Konstantinidis K.T."/>
            <person name="Eloe-Fadrosh E.A."/>
            <person name="Kyrpides N.C."/>
            <person name="Woyke T."/>
        </authorList>
    </citation>
    <scope>NUCLEOTIDE SEQUENCE</scope>
    <source>
        <strain evidence="7">GVMAG-M-3300023174-124</strain>
    </source>
</reference>